<dbReference type="Pfam" id="PF01867">
    <property type="entry name" value="Cas_Cas1"/>
    <property type="match status" value="1"/>
</dbReference>
<comment type="cofactor">
    <cofactor evidence="10">
        <name>Mg(2+)</name>
        <dbReference type="ChEBI" id="CHEBI:18420"/>
    </cofactor>
    <cofactor evidence="10">
        <name>Mn(2+)</name>
        <dbReference type="ChEBI" id="CHEBI:29035"/>
    </cofactor>
</comment>
<reference evidence="11 12" key="1">
    <citation type="submission" date="2015-01" db="EMBL/GenBank/DDBJ databases">
        <title>Comparative genomics of non-oral Prevotella species.</title>
        <authorList>
            <person name="Accetto T."/>
            <person name="Nograsek B."/>
            <person name="Avgustin G."/>
        </authorList>
    </citation>
    <scope>NUCLEOTIDE SEQUENCE [LARGE SCALE GENOMIC DNA]</scope>
    <source>
        <strain evidence="11 12">P5-119</strain>
    </source>
</reference>
<evidence type="ECO:0000256" key="5">
    <source>
        <dbReference type="ARBA" id="ARBA00022842"/>
    </source>
</evidence>
<dbReference type="InterPro" id="IPR050646">
    <property type="entry name" value="Cas1"/>
</dbReference>
<protein>
    <recommendedName>
        <fullName evidence="10">CRISPR-associated endonuclease Cas1</fullName>
        <ecNumber evidence="10">3.1.-.-</ecNumber>
    </recommendedName>
</protein>
<evidence type="ECO:0000256" key="10">
    <source>
        <dbReference type="HAMAP-Rule" id="MF_01470"/>
    </source>
</evidence>
<name>A0A0D0HDG3_9BACT</name>
<keyword evidence="5 10" id="KW-0460">Magnesium</keyword>
<dbReference type="RefSeq" id="WP_042518691.1">
    <property type="nucleotide sequence ID" value="NZ_JXQK01000050.1"/>
</dbReference>
<dbReference type="Proteomes" id="UP000032046">
    <property type="component" value="Unassembled WGS sequence"/>
</dbReference>
<evidence type="ECO:0000256" key="4">
    <source>
        <dbReference type="ARBA" id="ARBA00022801"/>
    </source>
</evidence>
<comment type="subunit">
    <text evidence="9 10">Homodimer, forms a heterotetramer with a Cas2 homodimer.</text>
</comment>
<evidence type="ECO:0000256" key="9">
    <source>
        <dbReference type="ARBA" id="ARBA00038592"/>
    </source>
</evidence>
<dbReference type="PANTHER" id="PTHR34353">
    <property type="entry name" value="CRISPR-ASSOCIATED ENDONUCLEASE CAS1 1"/>
    <property type="match status" value="1"/>
</dbReference>
<evidence type="ECO:0000256" key="8">
    <source>
        <dbReference type="ARBA" id="ARBA00023211"/>
    </source>
</evidence>
<dbReference type="STRING" id="1602171.ST44_05195"/>
<sequence>MIKKTLYFGNPAYLSLRMGQMVIKLPEVESNPDLPERMKQESEVTKPIEDIGIVILDNKRITITQGLLEALLENNCAVITCDSHSMPVGLMLPLYGNSTQNERFREQLDSSLPLRKQLWQQTIKAKIDNQAAVLSLYTGVSTKVLERLSADVRSGDPENAEGRAAAYYWKNIFSNIPNLSDFTRDRNGMPPNNLLNYGYAILRAVVARALVSSGMLPTLGIHHHNRYNAYCLADDIMEPYRPYVDELVVSIIKEFGRADLQLSKEVKFRLLGIPTIDVVINGKRSPLMVAVTQTTASLYKCFTGELRRIAYPIRLDA</sequence>
<keyword evidence="6 10" id="KW-0051">Antiviral defense</keyword>
<evidence type="ECO:0000256" key="3">
    <source>
        <dbReference type="ARBA" id="ARBA00022759"/>
    </source>
</evidence>
<keyword evidence="2 10" id="KW-0479">Metal-binding</keyword>
<dbReference type="GO" id="GO:0046872">
    <property type="term" value="F:metal ion binding"/>
    <property type="evidence" value="ECO:0007669"/>
    <property type="project" value="UniProtKB-UniRule"/>
</dbReference>
<dbReference type="InterPro" id="IPR019855">
    <property type="entry name" value="CRISPR-assoc_Cas1_NMENI"/>
</dbReference>
<dbReference type="NCBIfam" id="TIGR00287">
    <property type="entry name" value="cas1"/>
    <property type="match status" value="1"/>
</dbReference>
<evidence type="ECO:0000256" key="2">
    <source>
        <dbReference type="ARBA" id="ARBA00022723"/>
    </source>
</evidence>
<comment type="similarity">
    <text evidence="10">Belongs to the CRISPR-associated endonuclease Cas1 family.</text>
</comment>
<evidence type="ECO:0000313" key="12">
    <source>
        <dbReference type="Proteomes" id="UP000032046"/>
    </source>
</evidence>
<gene>
    <name evidence="10" type="primary">cas1</name>
    <name evidence="11" type="ORF">ST44_05195</name>
</gene>
<dbReference type="NCBIfam" id="TIGR03639">
    <property type="entry name" value="cas1_NMENI"/>
    <property type="match status" value="1"/>
</dbReference>
<dbReference type="GO" id="GO:0051607">
    <property type="term" value="P:defense response to virus"/>
    <property type="evidence" value="ECO:0007669"/>
    <property type="project" value="UniProtKB-UniRule"/>
</dbReference>
<dbReference type="GO" id="GO:0016787">
    <property type="term" value="F:hydrolase activity"/>
    <property type="evidence" value="ECO:0007669"/>
    <property type="project" value="UniProtKB-KW"/>
</dbReference>
<proteinExistence type="inferred from homology"/>
<dbReference type="EMBL" id="JXQK01000050">
    <property type="protein sequence ID" value="KIP62852.1"/>
    <property type="molecule type" value="Genomic_DNA"/>
</dbReference>
<evidence type="ECO:0000256" key="1">
    <source>
        <dbReference type="ARBA" id="ARBA00022722"/>
    </source>
</evidence>
<evidence type="ECO:0000313" key="11">
    <source>
        <dbReference type="EMBL" id="KIP62852.1"/>
    </source>
</evidence>
<accession>A0A0D0HDG3</accession>
<dbReference type="InterPro" id="IPR002729">
    <property type="entry name" value="CRISPR-assoc_Cas1"/>
</dbReference>
<feature type="binding site" evidence="10">
    <location>
        <position position="238"/>
    </location>
    <ligand>
        <name>Mn(2+)</name>
        <dbReference type="ChEBI" id="CHEBI:29035"/>
    </ligand>
</feature>
<comment type="caution">
    <text evidence="11">The sequence shown here is derived from an EMBL/GenBank/DDBJ whole genome shotgun (WGS) entry which is preliminary data.</text>
</comment>
<dbReference type="Gene3D" id="1.20.120.920">
    <property type="entry name" value="CRISPR-associated endonuclease Cas1, C-terminal domain"/>
    <property type="match status" value="1"/>
</dbReference>
<keyword evidence="8 10" id="KW-0464">Manganese</keyword>
<dbReference type="AlphaFoldDB" id="A0A0D0HDG3"/>
<keyword evidence="1 10" id="KW-0540">Nuclease</keyword>
<keyword evidence="3 10" id="KW-0255">Endonuclease</keyword>
<dbReference type="EC" id="3.1.-.-" evidence="10"/>
<evidence type="ECO:0000256" key="7">
    <source>
        <dbReference type="ARBA" id="ARBA00023125"/>
    </source>
</evidence>
<keyword evidence="12" id="KW-1185">Reference proteome</keyword>
<keyword evidence="7 10" id="KW-0238">DNA-binding</keyword>
<evidence type="ECO:0000256" key="6">
    <source>
        <dbReference type="ARBA" id="ARBA00023118"/>
    </source>
</evidence>
<feature type="binding site" evidence="10">
    <location>
        <position position="223"/>
    </location>
    <ligand>
        <name>Mn(2+)</name>
        <dbReference type="ChEBI" id="CHEBI:29035"/>
    </ligand>
</feature>
<dbReference type="GO" id="GO:0004520">
    <property type="term" value="F:DNA endonuclease activity"/>
    <property type="evidence" value="ECO:0007669"/>
    <property type="project" value="InterPro"/>
</dbReference>
<dbReference type="GO" id="GO:0043571">
    <property type="term" value="P:maintenance of CRISPR repeat elements"/>
    <property type="evidence" value="ECO:0007669"/>
    <property type="project" value="UniProtKB-UniRule"/>
</dbReference>
<dbReference type="GO" id="GO:0003677">
    <property type="term" value="F:DNA binding"/>
    <property type="evidence" value="ECO:0007669"/>
    <property type="project" value="UniProtKB-KW"/>
</dbReference>
<feature type="binding site" evidence="10">
    <location>
        <position position="161"/>
    </location>
    <ligand>
        <name>Mn(2+)</name>
        <dbReference type="ChEBI" id="CHEBI:29035"/>
    </ligand>
</feature>
<dbReference type="HAMAP" id="MF_01470">
    <property type="entry name" value="Cas1"/>
    <property type="match status" value="1"/>
</dbReference>
<dbReference type="InterPro" id="IPR042206">
    <property type="entry name" value="CRISPR-assoc_Cas1_C"/>
</dbReference>
<dbReference type="PANTHER" id="PTHR34353:SF2">
    <property type="entry name" value="CRISPR-ASSOCIATED ENDONUCLEASE CAS1 1"/>
    <property type="match status" value="1"/>
</dbReference>
<organism evidence="11 12">
    <name type="scientific">Prevotella pectinovora</name>
    <dbReference type="NCBI Taxonomy" id="1602169"/>
    <lineage>
        <taxon>Bacteria</taxon>
        <taxon>Pseudomonadati</taxon>
        <taxon>Bacteroidota</taxon>
        <taxon>Bacteroidia</taxon>
        <taxon>Bacteroidales</taxon>
        <taxon>Prevotellaceae</taxon>
        <taxon>Prevotella</taxon>
    </lineage>
</organism>
<keyword evidence="4 10" id="KW-0378">Hydrolase</keyword>
<comment type="function">
    <text evidence="10">CRISPR (clustered regularly interspaced short palindromic repeat), is an adaptive immune system that provides protection against mobile genetic elements (viruses, transposable elements and conjugative plasmids). CRISPR clusters contain spacers, sequences complementary to antecedent mobile elements, and target invading nucleic acids. CRISPR clusters are transcribed and processed into CRISPR RNA (crRNA). Acts as a dsDNA endonuclease. Involved in the integration of spacer DNA into the CRISPR cassette.</text>
</comment>